<feature type="transmembrane region" description="Helical" evidence="2">
    <location>
        <begin position="150"/>
        <end position="168"/>
    </location>
</feature>
<dbReference type="GO" id="GO:0005886">
    <property type="term" value="C:plasma membrane"/>
    <property type="evidence" value="ECO:0007669"/>
    <property type="project" value="UniProtKB-SubCell"/>
</dbReference>
<dbReference type="NCBIfam" id="TIGR02123">
    <property type="entry name" value="TRAP_fused"/>
    <property type="match status" value="1"/>
</dbReference>
<dbReference type="InterPro" id="IPR010656">
    <property type="entry name" value="DctM"/>
</dbReference>
<feature type="transmembrane region" description="Helical" evidence="2">
    <location>
        <begin position="318"/>
        <end position="337"/>
    </location>
</feature>
<comment type="subcellular location">
    <subcellularLocation>
        <location evidence="1">Cell inner membrane</location>
        <topology evidence="1">Multi-pass membrane protein</topology>
    </subcellularLocation>
</comment>
<proteinExistence type="predicted"/>
<keyword evidence="1" id="KW-0813">Transport</keyword>
<keyword evidence="2" id="KW-0472">Membrane</keyword>
<reference evidence="4" key="1">
    <citation type="submission" date="2015-04" db="EMBL/GenBank/DDBJ databases">
        <authorList>
            <person name="Syromyatnikov M.Y."/>
            <person name="Popov V.N."/>
        </authorList>
    </citation>
    <scope>NUCLEOTIDE SEQUENCE</scope>
    <source>
        <strain evidence="4">MO-1</strain>
    </source>
</reference>
<keyword evidence="1" id="KW-1003">Cell membrane</keyword>
<feature type="transmembrane region" description="Helical" evidence="2">
    <location>
        <begin position="95"/>
        <end position="112"/>
    </location>
</feature>
<dbReference type="GO" id="GO:0022857">
    <property type="term" value="F:transmembrane transporter activity"/>
    <property type="evidence" value="ECO:0007669"/>
    <property type="project" value="UniProtKB-UniRule"/>
</dbReference>
<accession>A0A1S7LIL0</accession>
<evidence type="ECO:0000256" key="2">
    <source>
        <dbReference type="SAM" id="Phobius"/>
    </source>
</evidence>
<dbReference type="PANTHER" id="PTHR43849">
    <property type="entry name" value="BLL3936 PROTEIN"/>
    <property type="match status" value="1"/>
</dbReference>
<keyword evidence="2" id="KW-0812">Transmembrane</keyword>
<feature type="domain" description="TRAP C4-dicarboxylate transport system permease DctM subunit" evidence="3">
    <location>
        <begin position="135"/>
        <end position="589"/>
    </location>
</feature>
<feature type="transmembrane region" description="Helical" evidence="2">
    <location>
        <begin position="67"/>
        <end position="83"/>
    </location>
</feature>
<evidence type="ECO:0000259" key="3">
    <source>
        <dbReference type="Pfam" id="PF06808"/>
    </source>
</evidence>
<name>A0A1S7LIL0_MAGMO</name>
<feature type="transmembrane region" description="Helical" evidence="2">
    <location>
        <begin position="669"/>
        <end position="688"/>
    </location>
</feature>
<dbReference type="AlphaFoldDB" id="A0A1S7LIL0"/>
<feature type="transmembrane region" description="Helical" evidence="2">
    <location>
        <begin position="469"/>
        <end position="491"/>
    </location>
</feature>
<dbReference type="Pfam" id="PF06808">
    <property type="entry name" value="DctM"/>
    <property type="match status" value="1"/>
</dbReference>
<dbReference type="PANTHER" id="PTHR43849:SF2">
    <property type="entry name" value="BLL3936 PROTEIN"/>
    <property type="match status" value="1"/>
</dbReference>
<sequence length="695" mass="74755">MSHLQQQSTQEHLIEQEAAERIVEEVEGGSRHPTGLMGALLIAVAMGWSLFQLWAAQTAINDTLVRSIHLGFAMLLAFWAYPTFRSGSRHTIPKLELIIGIIASLGALYLFIDYNGLATRPGSPLMRDVVIGTVASLLLLEAARRTLGPALAIIAGLFLIYCLTGPYLPDLLAHRGADLPQVVGHMFLGTEGIFGVPLRVSASFVFLFVLFGALLERAGAGHYFIQVAYSVMGRFRGGPAKAAIAASGLTGMVSGSSIANTVTTGTFTIPLMKRVGFPAEKAGAVEVAASTNGQLMPPIMGAAAFIIAEFLGIGYLDVVKAAFIPAIVAYLGLFYMVHLEACKLGLEGADKDELPPLWVTLISGLHYLIPVIQLVYALAILRLSPQMAIFQASLALMAIVVLQLPVKALARKEPVMPALIAGFTDLYHGLVNGARYMVPIAIATATAGIVVGTITLTGLGQRFLEIIELISMGHMILVLIFTAITSLILGMGLPTTANYIVMASLTAPIIVELGVMNDMVIPAIAAHLFVFYFGILADDTPPVGLAAYAASAIARSDPIKTGIQGFTYDMRTAILPFMFIFNTDMILISGIREGAWMPTAADWIWIEGFWPITIIFVTAAIGMMAFTAALMGWHMGRLNPVQRILFAILAVSIFRPDLLSSFVGMEKSYLFTLPPITLLLLFSGWRWIRSRKATA</sequence>
<comment type="function">
    <text evidence="1">Part of the tripartite ATP-independent periplasmic (TRAP) transport system.</text>
</comment>
<evidence type="ECO:0000256" key="1">
    <source>
        <dbReference type="RuleBase" id="RU369079"/>
    </source>
</evidence>
<keyword evidence="1" id="KW-0997">Cell inner membrane</keyword>
<feature type="transmembrane region" description="Helical" evidence="2">
    <location>
        <begin position="436"/>
        <end position="457"/>
    </location>
</feature>
<gene>
    <name evidence="4" type="ORF">MAGMO_2647</name>
</gene>
<keyword evidence="2" id="KW-1133">Transmembrane helix</keyword>
<organism evidence="4">
    <name type="scientific">Magnetococcus massalia (strain MO-1)</name>
    <dbReference type="NCBI Taxonomy" id="451514"/>
    <lineage>
        <taxon>Bacteria</taxon>
        <taxon>Pseudomonadati</taxon>
        <taxon>Pseudomonadota</taxon>
        <taxon>Magnetococcia</taxon>
        <taxon>Magnetococcales</taxon>
        <taxon>Magnetococcaceae</taxon>
        <taxon>Magnetococcus</taxon>
    </lineage>
</organism>
<feature type="transmembrane region" description="Helical" evidence="2">
    <location>
        <begin position="36"/>
        <end position="55"/>
    </location>
</feature>
<feature type="transmembrane region" description="Helical" evidence="2">
    <location>
        <begin position="497"/>
        <end position="515"/>
    </location>
</feature>
<feature type="transmembrane region" description="Helical" evidence="2">
    <location>
        <begin position="520"/>
        <end position="537"/>
    </location>
</feature>
<dbReference type="InterPro" id="IPR011853">
    <property type="entry name" value="TRAP_DctM-Dct_fused"/>
</dbReference>
<evidence type="ECO:0000313" key="4">
    <source>
        <dbReference type="EMBL" id="CRH06802.1"/>
    </source>
</evidence>
<feature type="transmembrane region" description="Helical" evidence="2">
    <location>
        <begin position="196"/>
        <end position="215"/>
    </location>
</feature>
<feature type="transmembrane region" description="Helical" evidence="2">
    <location>
        <begin position="388"/>
        <end position="406"/>
    </location>
</feature>
<feature type="transmembrane region" description="Helical" evidence="2">
    <location>
        <begin position="609"/>
        <end position="632"/>
    </location>
</feature>
<protein>
    <submittedName>
        <fullName evidence="4">Putative TRAP-type uncharacterized transport system, fused permease components</fullName>
    </submittedName>
</protein>
<dbReference type="EMBL" id="LO017727">
    <property type="protein sequence ID" value="CRH06802.1"/>
    <property type="molecule type" value="Genomic_DNA"/>
</dbReference>
<feature type="transmembrane region" description="Helical" evidence="2">
    <location>
        <begin position="357"/>
        <end position="381"/>
    </location>
</feature>